<name>A0A1M7ND64_9ACTN</name>
<proteinExistence type="predicted"/>
<dbReference type="GO" id="GO:0045892">
    <property type="term" value="P:negative regulation of DNA-templated transcription"/>
    <property type="evidence" value="ECO:0007669"/>
    <property type="project" value="UniProtKB-ARBA"/>
</dbReference>
<dbReference type="PANTHER" id="PTHR30055">
    <property type="entry name" value="HTH-TYPE TRANSCRIPTIONAL REGULATOR RUTR"/>
    <property type="match status" value="1"/>
</dbReference>
<gene>
    <name evidence="6" type="ORF">SAMN05443668_102554</name>
</gene>
<accession>A0A1M7ND64</accession>
<evidence type="ECO:0000259" key="5">
    <source>
        <dbReference type="PROSITE" id="PS50977"/>
    </source>
</evidence>
<keyword evidence="3" id="KW-0804">Transcription</keyword>
<dbReference type="RefSeq" id="WP_073254423.1">
    <property type="nucleotide sequence ID" value="NZ_FRCS01000002.1"/>
</dbReference>
<dbReference type="Gene3D" id="1.10.357.10">
    <property type="entry name" value="Tetracycline Repressor, domain 2"/>
    <property type="match status" value="1"/>
</dbReference>
<keyword evidence="2 4" id="KW-0238">DNA-binding</keyword>
<feature type="domain" description="HTH tetR-type" evidence="5">
    <location>
        <begin position="12"/>
        <end position="72"/>
    </location>
</feature>
<evidence type="ECO:0000256" key="2">
    <source>
        <dbReference type="ARBA" id="ARBA00023125"/>
    </source>
</evidence>
<dbReference type="AlphaFoldDB" id="A0A1M7ND64"/>
<organism evidence="6 7">
    <name type="scientific">Cryptosporangium aurantiacum</name>
    <dbReference type="NCBI Taxonomy" id="134849"/>
    <lineage>
        <taxon>Bacteria</taxon>
        <taxon>Bacillati</taxon>
        <taxon>Actinomycetota</taxon>
        <taxon>Actinomycetes</taxon>
        <taxon>Cryptosporangiales</taxon>
        <taxon>Cryptosporangiaceae</taxon>
        <taxon>Cryptosporangium</taxon>
    </lineage>
</organism>
<dbReference type="PANTHER" id="PTHR30055:SF158">
    <property type="entry name" value="POSSIBLE TRANSCRIPTIONAL REGULATORY PROTEIN (PROBABLY TETR-FAMILY)"/>
    <property type="match status" value="1"/>
</dbReference>
<feature type="DNA-binding region" description="H-T-H motif" evidence="4">
    <location>
        <begin position="35"/>
        <end position="54"/>
    </location>
</feature>
<evidence type="ECO:0000313" key="6">
    <source>
        <dbReference type="EMBL" id="SHN01613.1"/>
    </source>
</evidence>
<dbReference type="GO" id="GO:0000976">
    <property type="term" value="F:transcription cis-regulatory region binding"/>
    <property type="evidence" value="ECO:0007669"/>
    <property type="project" value="TreeGrafter"/>
</dbReference>
<dbReference type="Pfam" id="PF00440">
    <property type="entry name" value="TetR_N"/>
    <property type="match status" value="1"/>
</dbReference>
<keyword evidence="1" id="KW-0805">Transcription regulation</keyword>
<evidence type="ECO:0000256" key="1">
    <source>
        <dbReference type="ARBA" id="ARBA00023015"/>
    </source>
</evidence>
<dbReference type="GO" id="GO:0003700">
    <property type="term" value="F:DNA-binding transcription factor activity"/>
    <property type="evidence" value="ECO:0007669"/>
    <property type="project" value="TreeGrafter"/>
</dbReference>
<dbReference type="SUPFAM" id="SSF46689">
    <property type="entry name" value="Homeodomain-like"/>
    <property type="match status" value="1"/>
</dbReference>
<dbReference type="InterPro" id="IPR009057">
    <property type="entry name" value="Homeodomain-like_sf"/>
</dbReference>
<dbReference type="OrthoDB" id="3474596at2"/>
<keyword evidence="7" id="KW-1185">Reference proteome</keyword>
<dbReference type="InterPro" id="IPR001647">
    <property type="entry name" value="HTH_TetR"/>
</dbReference>
<dbReference type="EMBL" id="FRCS01000002">
    <property type="protein sequence ID" value="SHN01613.1"/>
    <property type="molecule type" value="Genomic_DNA"/>
</dbReference>
<protein>
    <submittedName>
        <fullName evidence="6">Transcriptional regulator, TetR family</fullName>
    </submittedName>
</protein>
<dbReference type="PROSITE" id="PS50977">
    <property type="entry name" value="HTH_TETR_2"/>
    <property type="match status" value="1"/>
</dbReference>
<dbReference type="Proteomes" id="UP000184440">
    <property type="component" value="Unassembled WGS sequence"/>
</dbReference>
<sequence>MNAPVRRRLTSASRREQLLAVALDEFGRRGFHLTQMEHVAAAAGVSKGLLYQHFESKEELFAAVTAAIVDDLSRQLHEATNPGDPGLDRMRVLAKTLFDFATGRPSAWAVIIRHFDKPEVGAELRGLRDGLGAIIVDLMLLNRRQNPTRLAAAEPVVTLLAPMVTGGLMSLISWWLDHPEVPRERAESMAVEFIWLGLERIRAGERLGTPPL</sequence>
<evidence type="ECO:0000256" key="3">
    <source>
        <dbReference type="ARBA" id="ARBA00023163"/>
    </source>
</evidence>
<dbReference type="InterPro" id="IPR050109">
    <property type="entry name" value="HTH-type_TetR-like_transc_reg"/>
</dbReference>
<evidence type="ECO:0000256" key="4">
    <source>
        <dbReference type="PROSITE-ProRule" id="PRU00335"/>
    </source>
</evidence>
<reference evidence="6 7" key="1">
    <citation type="submission" date="2016-11" db="EMBL/GenBank/DDBJ databases">
        <authorList>
            <person name="Jaros S."/>
            <person name="Januszkiewicz K."/>
            <person name="Wedrychowicz H."/>
        </authorList>
    </citation>
    <scope>NUCLEOTIDE SEQUENCE [LARGE SCALE GENOMIC DNA]</scope>
    <source>
        <strain evidence="6 7">DSM 46144</strain>
    </source>
</reference>
<dbReference type="STRING" id="134849.SAMN05443668_102554"/>
<dbReference type="PRINTS" id="PR00455">
    <property type="entry name" value="HTHTETR"/>
</dbReference>
<dbReference type="FunFam" id="1.10.10.60:FF:000141">
    <property type="entry name" value="TetR family transcriptional regulator"/>
    <property type="match status" value="1"/>
</dbReference>
<evidence type="ECO:0000313" key="7">
    <source>
        <dbReference type="Proteomes" id="UP000184440"/>
    </source>
</evidence>